<organism evidence="4">
    <name type="scientific">Coccolithus braarudii</name>
    <dbReference type="NCBI Taxonomy" id="221442"/>
    <lineage>
        <taxon>Eukaryota</taxon>
        <taxon>Haptista</taxon>
        <taxon>Haptophyta</taxon>
        <taxon>Prymnesiophyceae</taxon>
        <taxon>Coccolithales</taxon>
        <taxon>Coccolithaceae</taxon>
        <taxon>Coccolithus</taxon>
    </lineage>
</organism>
<sequence>MLRRRPEQFVSPYKRLARVELTDAQKQEVQEAFELFDVDKTGRLDYHELKVALRALGFEVKKADVLKLMEEHDIHQSGTVGFDEFYEIVWQRTAARSPEDELRKAFELFDEDATGRISLRNMRHIARELGENLTDEEMQAMIDEFDVDQDGEISYQEFASIMHSSALYED</sequence>
<dbReference type="CDD" id="cd00051">
    <property type="entry name" value="EFh"/>
    <property type="match status" value="1"/>
</dbReference>
<dbReference type="SUPFAM" id="SSF47473">
    <property type="entry name" value="EF-hand"/>
    <property type="match status" value="1"/>
</dbReference>
<dbReference type="FunFam" id="1.10.238.10:FF:000001">
    <property type="entry name" value="Calmodulin 1"/>
    <property type="match status" value="1"/>
</dbReference>
<accession>A0A7S0LEI9</accession>
<dbReference type="Gene3D" id="1.10.238.10">
    <property type="entry name" value="EF-hand"/>
    <property type="match status" value="2"/>
</dbReference>
<feature type="domain" description="EF-hand" evidence="3">
    <location>
        <begin position="133"/>
        <end position="168"/>
    </location>
</feature>
<dbReference type="InterPro" id="IPR011992">
    <property type="entry name" value="EF-hand-dom_pair"/>
</dbReference>
<dbReference type="SMART" id="SM00054">
    <property type="entry name" value="EFh"/>
    <property type="match status" value="4"/>
</dbReference>
<proteinExistence type="predicted"/>
<evidence type="ECO:0000256" key="1">
    <source>
        <dbReference type="ARBA" id="ARBA00022737"/>
    </source>
</evidence>
<name>A0A7S0LEI9_9EUKA</name>
<reference evidence="4" key="1">
    <citation type="submission" date="2021-01" db="EMBL/GenBank/DDBJ databases">
        <authorList>
            <person name="Corre E."/>
            <person name="Pelletier E."/>
            <person name="Niang G."/>
            <person name="Scheremetjew M."/>
            <person name="Finn R."/>
            <person name="Kale V."/>
            <person name="Holt S."/>
            <person name="Cochrane G."/>
            <person name="Meng A."/>
            <person name="Brown T."/>
            <person name="Cohen L."/>
        </authorList>
    </citation>
    <scope>NUCLEOTIDE SEQUENCE</scope>
    <source>
        <strain evidence="4">PLY182g</strain>
    </source>
</reference>
<dbReference type="GO" id="GO:0005509">
    <property type="term" value="F:calcium ion binding"/>
    <property type="evidence" value="ECO:0007669"/>
    <property type="project" value="InterPro"/>
</dbReference>
<feature type="domain" description="EF-hand" evidence="3">
    <location>
        <begin position="24"/>
        <end position="59"/>
    </location>
</feature>
<dbReference type="PANTHER" id="PTHR23048">
    <property type="entry name" value="MYOSIN LIGHT CHAIN 1, 3"/>
    <property type="match status" value="1"/>
</dbReference>
<feature type="domain" description="EF-hand" evidence="3">
    <location>
        <begin position="97"/>
        <end position="132"/>
    </location>
</feature>
<dbReference type="PANTHER" id="PTHR23048:SF59">
    <property type="entry name" value="EF-HAND SUPERFAMILY PROTEIN"/>
    <property type="match status" value="1"/>
</dbReference>
<evidence type="ECO:0000259" key="3">
    <source>
        <dbReference type="PROSITE" id="PS50222"/>
    </source>
</evidence>
<gene>
    <name evidence="4" type="ORF">CPEL01642_LOCUS13504</name>
</gene>
<dbReference type="PROSITE" id="PS50222">
    <property type="entry name" value="EF_HAND_2"/>
    <property type="match status" value="3"/>
</dbReference>
<keyword evidence="1" id="KW-0677">Repeat</keyword>
<dbReference type="GO" id="GO:0016460">
    <property type="term" value="C:myosin II complex"/>
    <property type="evidence" value="ECO:0007669"/>
    <property type="project" value="TreeGrafter"/>
</dbReference>
<protein>
    <recommendedName>
        <fullName evidence="3">EF-hand domain-containing protein</fullName>
    </recommendedName>
</protein>
<dbReference type="InterPro" id="IPR002048">
    <property type="entry name" value="EF_hand_dom"/>
</dbReference>
<keyword evidence="2" id="KW-0106">Calcium</keyword>
<dbReference type="InterPro" id="IPR050230">
    <property type="entry name" value="CALM/Myosin/TropC-like"/>
</dbReference>
<dbReference type="Pfam" id="PF13499">
    <property type="entry name" value="EF-hand_7"/>
    <property type="match status" value="2"/>
</dbReference>
<dbReference type="EMBL" id="HBEY01028459">
    <property type="protein sequence ID" value="CAD8610126.1"/>
    <property type="molecule type" value="Transcribed_RNA"/>
</dbReference>
<dbReference type="AlphaFoldDB" id="A0A7S0LEI9"/>
<evidence type="ECO:0000313" key="4">
    <source>
        <dbReference type="EMBL" id="CAD8610126.1"/>
    </source>
</evidence>
<dbReference type="PROSITE" id="PS00018">
    <property type="entry name" value="EF_HAND_1"/>
    <property type="match status" value="2"/>
</dbReference>
<evidence type="ECO:0000256" key="2">
    <source>
        <dbReference type="ARBA" id="ARBA00022837"/>
    </source>
</evidence>
<dbReference type="InterPro" id="IPR018247">
    <property type="entry name" value="EF_Hand_1_Ca_BS"/>
</dbReference>